<evidence type="ECO:0000256" key="2">
    <source>
        <dbReference type="ARBA" id="ARBA00022837"/>
    </source>
</evidence>
<feature type="region of interest" description="Disordered" evidence="4">
    <location>
        <begin position="708"/>
        <end position="739"/>
    </location>
</feature>
<dbReference type="GO" id="GO:0033192">
    <property type="term" value="F:calmodulin-dependent protein phosphatase activity"/>
    <property type="evidence" value="ECO:0007669"/>
    <property type="project" value="InterPro"/>
</dbReference>
<comment type="similarity">
    <text evidence="1 3">Belongs to the PPP phosphatase family.</text>
</comment>
<dbReference type="EC" id="3.1.3.16" evidence="3"/>
<dbReference type="SUPFAM" id="SSF56300">
    <property type="entry name" value="Metallo-dependent phosphatases"/>
    <property type="match status" value="1"/>
</dbReference>
<proteinExistence type="inferred from homology"/>
<dbReference type="PRINTS" id="PR00114">
    <property type="entry name" value="STPHPHTASE"/>
</dbReference>
<dbReference type="PROSITE" id="PS00018">
    <property type="entry name" value="EF_HAND_1"/>
    <property type="match status" value="2"/>
</dbReference>
<dbReference type="InterPro" id="IPR043360">
    <property type="entry name" value="PP2B"/>
</dbReference>
<dbReference type="InterPro" id="IPR029052">
    <property type="entry name" value="Metallo-depent_PP-like"/>
</dbReference>
<feature type="region of interest" description="Disordered" evidence="4">
    <location>
        <begin position="67"/>
        <end position="90"/>
    </location>
</feature>
<feature type="region of interest" description="Disordered" evidence="4">
    <location>
        <begin position="576"/>
        <end position="600"/>
    </location>
</feature>
<evidence type="ECO:0000256" key="1">
    <source>
        <dbReference type="ARBA" id="ARBA00008294"/>
    </source>
</evidence>
<dbReference type="InterPro" id="IPR006186">
    <property type="entry name" value="Ser/Thr-sp_prot-phosphatase"/>
</dbReference>
<keyword evidence="3" id="KW-0378">Hydrolase</keyword>
<dbReference type="InterPro" id="IPR004843">
    <property type="entry name" value="Calcineurin-like_PHP"/>
</dbReference>
<feature type="compositionally biased region" description="Polar residues" evidence="4">
    <location>
        <begin position="74"/>
        <end position="88"/>
    </location>
</feature>
<accession>A0AAD7UQG0</accession>
<dbReference type="Proteomes" id="UP001230188">
    <property type="component" value="Unassembled WGS sequence"/>
</dbReference>
<evidence type="ECO:0000256" key="4">
    <source>
        <dbReference type="SAM" id="MobiDB-lite"/>
    </source>
</evidence>
<keyword evidence="7" id="KW-1185">Reference proteome</keyword>
<evidence type="ECO:0000313" key="6">
    <source>
        <dbReference type="EMBL" id="KAJ8614072.1"/>
    </source>
</evidence>
<dbReference type="PANTHER" id="PTHR45673">
    <property type="entry name" value="SERINE/THREONINE-PROTEIN PHOSPHATASE 2B CATALYTIC SUBUNIT 1-RELATED"/>
    <property type="match status" value="1"/>
</dbReference>
<dbReference type="SMART" id="SM00156">
    <property type="entry name" value="PP2Ac"/>
    <property type="match status" value="1"/>
</dbReference>
<dbReference type="InterPro" id="IPR011992">
    <property type="entry name" value="EF-hand-dom_pair"/>
</dbReference>
<dbReference type="CDD" id="cd00051">
    <property type="entry name" value="EFh"/>
    <property type="match status" value="1"/>
</dbReference>
<evidence type="ECO:0000259" key="5">
    <source>
        <dbReference type="PROSITE" id="PS50222"/>
    </source>
</evidence>
<dbReference type="SMART" id="SM00054">
    <property type="entry name" value="EFh"/>
    <property type="match status" value="2"/>
</dbReference>
<dbReference type="GO" id="GO:0097720">
    <property type="term" value="P:calcineurin-mediated signaling"/>
    <property type="evidence" value="ECO:0007669"/>
    <property type="project" value="InterPro"/>
</dbReference>
<keyword evidence="2" id="KW-0106">Calcium</keyword>
<comment type="catalytic activity">
    <reaction evidence="3">
        <text>O-phospho-L-threonyl-[protein] + H2O = L-threonyl-[protein] + phosphate</text>
        <dbReference type="Rhea" id="RHEA:47004"/>
        <dbReference type="Rhea" id="RHEA-COMP:11060"/>
        <dbReference type="Rhea" id="RHEA-COMP:11605"/>
        <dbReference type="ChEBI" id="CHEBI:15377"/>
        <dbReference type="ChEBI" id="CHEBI:30013"/>
        <dbReference type="ChEBI" id="CHEBI:43474"/>
        <dbReference type="ChEBI" id="CHEBI:61977"/>
        <dbReference type="EC" id="3.1.3.16"/>
    </reaction>
</comment>
<reference evidence="6" key="1">
    <citation type="submission" date="2023-01" db="EMBL/GenBank/DDBJ databases">
        <title>Metagenome sequencing of chrysophaentin producing Chrysophaeum taylorii.</title>
        <authorList>
            <person name="Davison J."/>
            <person name="Bewley C."/>
        </authorList>
    </citation>
    <scope>NUCLEOTIDE SEQUENCE</scope>
    <source>
        <strain evidence="6">NIES-1699</strain>
    </source>
</reference>
<evidence type="ECO:0000313" key="7">
    <source>
        <dbReference type="Proteomes" id="UP001230188"/>
    </source>
</evidence>
<dbReference type="SUPFAM" id="SSF47473">
    <property type="entry name" value="EF-hand"/>
    <property type="match status" value="1"/>
</dbReference>
<dbReference type="EMBL" id="JAQMWT010000012">
    <property type="protein sequence ID" value="KAJ8614072.1"/>
    <property type="molecule type" value="Genomic_DNA"/>
</dbReference>
<dbReference type="InterPro" id="IPR002048">
    <property type="entry name" value="EF_hand_dom"/>
</dbReference>
<dbReference type="Pfam" id="PF00149">
    <property type="entry name" value="Metallophos"/>
    <property type="match status" value="1"/>
</dbReference>
<dbReference type="AlphaFoldDB" id="A0AAD7UQG0"/>
<protein>
    <recommendedName>
        <fullName evidence="3">Serine/threonine-protein phosphatase</fullName>
        <ecNumber evidence="3">3.1.3.16</ecNumber>
    </recommendedName>
</protein>
<dbReference type="PROSITE" id="PS00125">
    <property type="entry name" value="SER_THR_PHOSPHATASE"/>
    <property type="match status" value="1"/>
</dbReference>
<feature type="domain" description="EF-hand" evidence="5">
    <location>
        <begin position="752"/>
        <end position="782"/>
    </location>
</feature>
<organism evidence="6 7">
    <name type="scientific">Chrysophaeum taylorii</name>
    <dbReference type="NCBI Taxonomy" id="2483200"/>
    <lineage>
        <taxon>Eukaryota</taxon>
        <taxon>Sar</taxon>
        <taxon>Stramenopiles</taxon>
        <taxon>Ochrophyta</taxon>
        <taxon>Pelagophyceae</taxon>
        <taxon>Pelagomonadales</taxon>
        <taxon>Pelagomonadaceae</taxon>
        <taxon>Chrysophaeum</taxon>
    </lineage>
</organism>
<dbReference type="PROSITE" id="PS50222">
    <property type="entry name" value="EF_HAND_2"/>
    <property type="match status" value="2"/>
</dbReference>
<dbReference type="Gene3D" id="1.10.238.10">
    <property type="entry name" value="EF-hand"/>
    <property type="match status" value="1"/>
</dbReference>
<gene>
    <name evidence="6" type="ORF">CTAYLR_005852</name>
</gene>
<sequence>MEIRGERAVRSLGCCGTWLCEKCARELFANEDCCPACFAPVGGEHEDVEAWVSSLGQPTRVVSALLSEGEESDSTWSERGSSTDSSPPKTRLAAFLASTESAGYDNDERGSGAEAEEVDSEALNGARMRLTERAASITQTDAASRIAEVCLSSRAYNASPGRVRRLFEARKQLPLADALALLTTAREILSLEPNVLDLEAPLLCVGDLHGQFEDLLTVLHGEGRDGGLLEARRRVSAPRYLLDGRHERRKKKRGSVLFLGDYVDRGSRGCEVFLYLLALKIRYPAEIHLIRGNHESRSLTGHFGFRAECRRKYGLSCYHEICRVFEALPLAARVRGADYGSVLCCHGGLGPNFETVEDIQALDRFVEPPDDGALCDVLWADPQRGGGSEMFEPNPTRGCSYVFGREATRKFLRKNNLVAIVRAHEVQEDGYFRDFSVSSSSQEEEEEAASIAPVTTVFSAPNYCGKYGNDAAVLVLGLKTASPVVFDAAPRAANDPVLSPKDEELSSSESDAVRKAYEICPYMPSSFRAIVASAKDMLDDNAILVKKVAAAIGTPPAPPSPQINPRVADLRARFEPPDTPVRKNFKTVKPPVAPPEEPVTATKPHTLEVILVKNDTKSRRFTAALNGDKFNEMAPSAVVRRVRRTSCPQLAAFLANTNLVDSGGSGKNTILDAQSAKITHHRELVQVRDELRASRRLTSSPVNRALYERATSRAHSCSPQQRRPPARRRLSDWMRPDGSHDDGFSDKEVYALRLIFSLFDIDGSGSISRDELASYAEEVDECVSPRDVSTCFAALDADGDKSISLDDWVAFAAKLKAAWQLLHANPN</sequence>
<dbReference type="InterPro" id="IPR018247">
    <property type="entry name" value="EF_Hand_1_Ca_BS"/>
</dbReference>
<feature type="compositionally biased region" description="Basic and acidic residues" evidence="4">
    <location>
        <begin position="729"/>
        <end position="739"/>
    </location>
</feature>
<dbReference type="GO" id="GO:0005509">
    <property type="term" value="F:calcium ion binding"/>
    <property type="evidence" value="ECO:0007669"/>
    <property type="project" value="InterPro"/>
</dbReference>
<dbReference type="Gene3D" id="3.60.21.10">
    <property type="match status" value="1"/>
</dbReference>
<feature type="domain" description="EF-hand" evidence="5">
    <location>
        <begin position="783"/>
        <end position="818"/>
    </location>
</feature>
<dbReference type="Pfam" id="PF13499">
    <property type="entry name" value="EF-hand_7"/>
    <property type="match status" value="1"/>
</dbReference>
<name>A0AAD7UQG0_9STRA</name>
<evidence type="ECO:0000256" key="3">
    <source>
        <dbReference type="RuleBase" id="RU004273"/>
    </source>
</evidence>
<comment type="caution">
    <text evidence="6">The sequence shown here is derived from an EMBL/GenBank/DDBJ whole genome shotgun (WGS) entry which is preliminary data.</text>
</comment>